<dbReference type="NCBIfam" id="NF037997">
    <property type="entry name" value="Na_Pi_symport"/>
    <property type="match status" value="2"/>
</dbReference>
<dbReference type="PANTHER" id="PTHR10010">
    <property type="entry name" value="SOLUTE CARRIER FAMILY 34 SODIUM PHOSPHATE , MEMBER 2-RELATED"/>
    <property type="match status" value="1"/>
</dbReference>
<keyword evidence="5 6" id="KW-0472">Membrane</keyword>
<dbReference type="GO" id="GO:0005886">
    <property type="term" value="C:plasma membrane"/>
    <property type="evidence" value="ECO:0007669"/>
    <property type="project" value="UniProtKB-SubCell"/>
</dbReference>
<evidence type="ECO:0000256" key="4">
    <source>
        <dbReference type="ARBA" id="ARBA00022989"/>
    </source>
</evidence>
<comment type="subcellular location">
    <subcellularLocation>
        <location evidence="1">Cell membrane</location>
        <topology evidence="1">Multi-pass membrane protein</topology>
    </subcellularLocation>
</comment>
<gene>
    <name evidence="7" type="ORF">AAG747_21840</name>
</gene>
<feature type="transmembrane region" description="Helical" evidence="6">
    <location>
        <begin position="290"/>
        <end position="308"/>
    </location>
</feature>
<dbReference type="InterPro" id="IPR003841">
    <property type="entry name" value="Na/Pi_transpt"/>
</dbReference>
<protein>
    <submittedName>
        <fullName evidence="7">Na/Pi symporter</fullName>
    </submittedName>
</protein>
<keyword evidence="8" id="KW-1185">Reference proteome</keyword>
<feature type="transmembrane region" description="Helical" evidence="6">
    <location>
        <begin position="208"/>
        <end position="233"/>
    </location>
</feature>
<evidence type="ECO:0000256" key="1">
    <source>
        <dbReference type="ARBA" id="ARBA00004651"/>
    </source>
</evidence>
<evidence type="ECO:0000256" key="2">
    <source>
        <dbReference type="ARBA" id="ARBA00022475"/>
    </source>
</evidence>
<dbReference type="RefSeq" id="WP_346823360.1">
    <property type="nucleotide sequence ID" value="NZ_JBDKWZ010000015.1"/>
</dbReference>
<accession>A0AAW9SH37</accession>
<feature type="transmembrane region" description="Helical" evidence="6">
    <location>
        <begin position="165"/>
        <end position="188"/>
    </location>
</feature>
<feature type="transmembrane region" description="Helical" evidence="6">
    <location>
        <begin position="314"/>
        <end position="337"/>
    </location>
</feature>
<name>A0AAW9SH37_9BACT</name>
<evidence type="ECO:0000256" key="6">
    <source>
        <dbReference type="SAM" id="Phobius"/>
    </source>
</evidence>
<organism evidence="7 8">
    <name type="scientific">Rapidithrix thailandica</name>
    <dbReference type="NCBI Taxonomy" id="413964"/>
    <lineage>
        <taxon>Bacteria</taxon>
        <taxon>Pseudomonadati</taxon>
        <taxon>Bacteroidota</taxon>
        <taxon>Cytophagia</taxon>
        <taxon>Cytophagales</taxon>
        <taxon>Flammeovirgaceae</taxon>
        <taxon>Rapidithrix</taxon>
    </lineage>
</organism>
<dbReference type="GO" id="GO:0005436">
    <property type="term" value="F:sodium:phosphate symporter activity"/>
    <property type="evidence" value="ECO:0007669"/>
    <property type="project" value="InterPro"/>
</dbReference>
<dbReference type="GO" id="GO:0044341">
    <property type="term" value="P:sodium-dependent phosphate transport"/>
    <property type="evidence" value="ECO:0007669"/>
    <property type="project" value="InterPro"/>
</dbReference>
<dbReference type="Pfam" id="PF02690">
    <property type="entry name" value="Na_Pi_cotrans"/>
    <property type="match status" value="2"/>
</dbReference>
<evidence type="ECO:0000256" key="3">
    <source>
        <dbReference type="ARBA" id="ARBA00022692"/>
    </source>
</evidence>
<dbReference type="EMBL" id="JBDKWZ010000015">
    <property type="protein sequence ID" value="MEN7550578.1"/>
    <property type="molecule type" value="Genomic_DNA"/>
</dbReference>
<reference evidence="7 8" key="1">
    <citation type="submission" date="2024-04" db="EMBL/GenBank/DDBJ databases">
        <title>Novel genus in family Flammeovirgaceae.</title>
        <authorList>
            <person name="Nguyen T.H."/>
            <person name="Vuong T.Q."/>
            <person name="Le H."/>
            <person name="Kim S.-G."/>
        </authorList>
    </citation>
    <scope>NUCLEOTIDE SEQUENCE [LARGE SCALE GENOMIC DNA]</scope>
    <source>
        <strain evidence="7 8">JCM 23209</strain>
    </source>
</reference>
<keyword evidence="3 6" id="KW-0812">Transmembrane</keyword>
<comment type="caution">
    <text evidence="7">The sequence shown here is derived from an EMBL/GenBank/DDBJ whole genome shotgun (WGS) entry which is preliminary data.</text>
</comment>
<evidence type="ECO:0000313" key="8">
    <source>
        <dbReference type="Proteomes" id="UP001403385"/>
    </source>
</evidence>
<sequence>MSEILLEKPTTTPVKLNKWSVVLSIVKVLAVLFFFLVSLELMSGGFKLLGKDTAKYIISITTNPFISLFIGLLATAIIQSSSTTTSMIVAIVAAGTLTLENAIPMIMGANIGTSVTSTIVSLGHITRKDEYSRAVSAATVHDFFNIIVVSVLFPLNYFTGAIENMAHLIAGGFISVGSESSGSFFSILGATTKPTAHFVMDLFSKNGLLVIAVALVLLFISLRSFTVIMRQILDGHLKEKVETAVFGNPFKSVLWGSMITAGVQSSSVTTSLTVPLVATDKISLQKAFPFLLGANIGTTITALIASIGKSEAAISIALCHFLFNLLGVLLVMGIPMFRRLPVWLATQLGLKTLKYRVVGLAYVVTVFFLIPFALIYFTS</sequence>
<dbReference type="AlphaFoldDB" id="A0AAW9SH37"/>
<dbReference type="PANTHER" id="PTHR10010:SF46">
    <property type="entry name" value="SODIUM-DEPENDENT PHOSPHATE TRANSPORT PROTEIN 2B"/>
    <property type="match status" value="1"/>
</dbReference>
<evidence type="ECO:0000313" key="7">
    <source>
        <dbReference type="EMBL" id="MEN7550578.1"/>
    </source>
</evidence>
<feature type="transmembrane region" description="Helical" evidence="6">
    <location>
        <begin position="54"/>
        <end position="78"/>
    </location>
</feature>
<keyword evidence="4 6" id="KW-1133">Transmembrane helix</keyword>
<evidence type="ECO:0000256" key="5">
    <source>
        <dbReference type="ARBA" id="ARBA00023136"/>
    </source>
</evidence>
<keyword evidence="2" id="KW-1003">Cell membrane</keyword>
<feature type="transmembrane region" description="Helical" evidence="6">
    <location>
        <begin position="20"/>
        <end position="42"/>
    </location>
</feature>
<proteinExistence type="predicted"/>
<dbReference type="Proteomes" id="UP001403385">
    <property type="component" value="Unassembled WGS sequence"/>
</dbReference>
<feature type="transmembrane region" description="Helical" evidence="6">
    <location>
        <begin position="134"/>
        <end position="153"/>
    </location>
</feature>
<feature type="transmembrane region" description="Helical" evidence="6">
    <location>
        <begin position="357"/>
        <end position="377"/>
    </location>
</feature>